<organism evidence="1 2">
    <name type="scientific">Candidatus Methylacidithermus pantelleriae</name>
    <dbReference type="NCBI Taxonomy" id="2744239"/>
    <lineage>
        <taxon>Bacteria</taxon>
        <taxon>Pseudomonadati</taxon>
        <taxon>Verrucomicrobiota</taxon>
        <taxon>Methylacidiphilae</taxon>
        <taxon>Methylacidiphilales</taxon>
        <taxon>Methylacidiphilaceae</taxon>
        <taxon>Candidatus Methylacidithermus</taxon>
    </lineage>
</organism>
<evidence type="ECO:0000313" key="1">
    <source>
        <dbReference type="EMBL" id="CAF0688824.1"/>
    </source>
</evidence>
<reference evidence="1" key="1">
    <citation type="submission" date="2021-02" db="EMBL/GenBank/DDBJ databases">
        <authorList>
            <person name="Cremers G."/>
            <person name="Picone N."/>
        </authorList>
    </citation>
    <scope>NUCLEOTIDE SEQUENCE</scope>
    <source>
        <strain evidence="1">PQ17</strain>
    </source>
</reference>
<protein>
    <submittedName>
        <fullName evidence="1">Uncharacterized protein</fullName>
    </submittedName>
</protein>
<evidence type="ECO:0000313" key="2">
    <source>
        <dbReference type="Proteomes" id="UP000663859"/>
    </source>
</evidence>
<dbReference type="Proteomes" id="UP000663859">
    <property type="component" value="Unassembled WGS sequence"/>
</dbReference>
<comment type="caution">
    <text evidence="1">The sequence shown here is derived from an EMBL/GenBank/DDBJ whole genome shotgun (WGS) entry which is preliminary data.</text>
</comment>
<name>A0A8J2BI96_9BACT</name>
<gene>
    <name evidence="1" type="ORF">MPNT_10019</name>
</gene>
<proteinExistence type="predicted"/>
<accession>A0A8J2BI96</accession>
<dbReference type="AlphaFoldDB" id="A0A8J2BI96"/>
<keyword evidence="2" id="KW-1185">Reference proteome</keyword>
<sequence length="75" mass="8379">MDDSRGALKVTPANVGFLTQTFVGAKRKPRWDVCRDGSPFGRLHNSKGIAFGHGTPWVKNFLKNRVISKRNLVEP</sequence>
<dbReference type="EMBL" id="CAJNOB010000001">
    <property type="protein sequence ID" value="CAF0688824.1"/>
    <property type="molecule type" value="Genomic_DNA"/>
</dbReference>